<name>A0A7J5RJI1_PHOVU</name>
<protein>
    <submittedName>
        <fullName evidence="1">Uncharacterized protein</fullName>
    </submittedName>
</protein>
<dbReference type="RefSeq" id="WP_217768352.1">
    <property type="nucleotide sequence ID" value="NZ_JAHONQ010000018.1"/>
</dbReference>
<evidence type="ECO:0000313" key="1">
    <source>
        <dbReference type="EMBL" id="KAB6561633.1"/>
    </source>
</evidence>
<dbReference type="Proteomes" id="UP000437431">
    <property type="component" value="Unassembled WGS sequence"/>
</dbReference>
<dbReference type="AlphaFoldDB" id="A0A7J5RJI1"/>
<gene>
    <name evidence="1" type="ORF">GAY79_07445</name>
</gene>
<comment type="caution">
    <text evidence="1">The sequence shown here is derived from an EMBL/GenBank/DDBJ whole genome shotgun (WGS) entry which is preliminary data.</text>
</comment>
<dbReference type="EMBL" id="WDAY01000013">
    <property type="protein sequence ID" value="KAB6561633.1"/>
    <property type="molecule type" value="Genomic_DNA"/>
</dbReference>
<sequence>MELLVYNRKKCLRSETKAGQRSIRIDRLGNMSLTTTLVAEMNLHDGSMISLANDGDNPKNWYLCCSDDLDGFPVRIDWTPRKTNLPYADEVCMGARFNSRWLGRKILDCAGVEGPATFMISQKTIEVEGNIYYRIIITNPIIREKKPYVRKRKTIEVEF</sequence>
<evidence type="ECO:0000313" key="2">
    <source>
        <dbReference type="Proteomes" id="UP000437431"/>
    </source>
</evidence>
<accession>A0A7J5RJI1</accession>
<proteinExistence type="predicted"/>
<organism evidence="1 2">
    <name type="scientific">Phocaeicola vulgatus</name>
    <name type="common">Bacteroides vulgatus</name>
    <dbReference type="NCBI Taxonomy" id="821"/>
    <lineage>
        <taxon>Bacteria</taxon>
        <taxon>Pseudomonadati</taxon>
        <taxon>Bacteroidota</taxon>
        <taxon>Bacteroidia</taxon>
        <taxon>Bacteroidales</taxon>
        <taxon>Bacteroidaceae</taxon>
        <taxon>Phocaeicola</taxon>
    </lineage>
</organism>
<reference evidence="1 2" key="1">
    <citation type="journal article" date="2019" name="Nat. Med.">
        <title>A library of human gut bacterial isolates paired with longitudinal multiomics data enables mechanistic microbiome research.</title>
        <authorList>
            <person name="Poyet M."/>
            <person name="Groussin M."/>
            <person name="Gibbons S.M."/>
            <person name="Avila-Pacheco J."/>
            <person name="Jiang X."/>
            <person name="Kearney S.M."/>
            <person name="Perrotta A.R."/>
            <person name="Berdy B."/>
            <person name="Zhao S."/>
            <person name="Lieberman T.D."/>
            <person name="Swanson P.K."/>
            <person name="Smith M."/>
            <person name="Roesemann S."/>
            <person name="Alexander J.E."/>
            <person name="Rich S.A."/>
            <person name="Livny J."/>
            <person name="Vlamakis H."/>
            <person name="Clish C."/>
            <person name="Bullock K."/>
            <person name="Deik A."/>
            <person name="Scott J."/>
            <person name="Pierce K.A."/>
            <person name="Xavier R.J."/>
            <person name="Alm E.J."/>
        </authorList>
    </citation>
    <scope>NUCLEOTIDE SEQUENCE [LARGE SCALE GENOMIC DNA]</scope>
    <source>
        <strain evidence="1 2">BIOML-A111</strain>
    </source>
</reference>